<dbReference type="KEGG" id="scor:J3U87_19030"/>
<dbReference type="Proteomes" id="UP000663929">
    <property type="component" value="Chromosome"/>
</dbReference>
<dbReference type="Pfam" id="PF10028">
    <property type="entry name" value="DUF2270"/>
    <property type="match status" value="1"/>
</dbReference>
<dbReference type="InterPro" id="IPR014470">
    <property type="entry name" value="UCP01500"/>
</dbReference>
<evidence type="ECO:0000313" key="4">
    <source>
        <dbReference type="Proteomes" id="UP000663929"/>
    </source>
</evidence>
<gene>
    <name evidence="3" type="ORF">J3U87_19030</name>
</gene>
<feature type="region of interest" description="Disordered" evidence="1">
    <location>
        <begin position="1"/>
        <end position="42"/>
    </location>
</feature>
<sequence>MTQPTRYRLQDFDLEEEADIEPDVRSQKSSKKAEHPTAGGDFETYPLTRPEYISAMVHLYRGELTRSNTWRLRLDTTTNWAIIATMGLLSFAFNLKEHTHGSIVLGMYLVLHFLTLEARRFRFFDVWRTRLRMIEENFYGPILTRDLSSPEHNWGDLVADDLLHPRFKITYLQAFRTRLLRNYVALFIILLFGWAVKLLMHPQAEGIHWWEHMAFGPIPWWLSLLTVFALYLFLVCVVIFVPPSHPAEGDYWNVEKPLGKISDF</sequence>
<organism evidence="3 4">
    <name type="scientific">Sulfidibacter corallicola</name>
    <dbReference type="NCBI Taxonomy" id="2818388"/>
    <lineage>
        <taxon>Bacteria</taxon>
        <taxon>Pseudomonadati</taxon>
        <taxon>Acidobacteriota</taxon>
        <taxon>Holophagae</taxon>
        <taxon>Acanthopleuribacterales</taxon>
        <taxon>Acanthopleuribacteraceae</taxon>
        <taxon>Sulfidibacter</taxon>
    </lineage>
</organism>
<reference evidence="3" key="1">
    <citation type="submission" date="2021-03" db="EMBL/GenBank/DDBJ databases">
        <title>Acanthopleuribacteraceae sp. M133.</title>
        <authorList>
            <person name="Wang G."/>
        </authorList>
    </citation>
    <scope>NUCLEOTIDE SEQUENCE</scope>
    <source>
        <strain evidence="3">M133</strain>
    </source>
</reference>
<proteinExistence type="predicted"/>
<keyword evidence="2" id="KW-0472">Membrane</keyword>
<dbReference type="RefSeq" id="WP_237377357.1">
    <property type="nucleotide sequence ID" value="NZ_CP071793.1"/>
</dbReference>
<keyword evidence="4" id="KW-1185">Reference proteome</keyword>
<evidence type="ECO:0000256" key="1">
    <source>
        <dbReference type="SAM" id="MobiDB-lite"/>
    </source>
</evidence>
<feature type="transmembrane region" description="Helical" evidence="2">
    <location>
        <begin position="183"/>
        <end position="200"/>
    </location>
</feature>
<keyword evidence="2" id="KW-0812">Transmembrane</keyword>
<feature type="compositionally biased region" description="Acidic residues" evidence="1">
    <location>
        <begin position="12"/>
        <end position="21"/>
    </location>
</feature>
<feature type="compositionally biased region" description="Basic and acidic residues" evidence="1">
    <location>
        <begin position="22"/>
        <end position="35"/>
    </location>
</feature>
<evidence type="ECO:0000256" key="2">
    <source>
        <dbReference type="SAM" id="Phobius"/>
    </source>
</evidence>
<feature type="transmembrane region" description="Helical" evidence="2">
    <location>
        <begin position="99"/>
        <end position="118"/>
    </location>
</feature>
<evidence type="ECO:0000313" key="3">
    <source>
        <dbReference type="EMBL" id="QTD47690.1"/>
    </source>
</evidence>
<accession>A0A8A4TDQ3</accession>
<protein>
    <submittedName>
        <fullName evidence="3">DUF2270 domain-containing protein</fullName>
    </submittedName>
</protein>
<feature type="transmembrane region" description="Helical" evidence="2">
    <location>
        <begin position="220"/>
        <end position="241"/>
    </location>
</feature>
<keyword evidence="2" id="KW-1133">Transmembrane helix</keyword>
<dbReference type="EMBL" id="CP071793">
    <property type="protein sequence ID" value="QTD47690.1"/>
    <property type="molecule type" value="Genomic_DNA"/>
</dbReference>
<name>A0A8A4TDQ3_SULCO</name>
<feature type="transmembrane region" description="Helical" evidence="2">
    <location>
        <begin position="76"/>
        <end position="93"/>
    </location>
</feature>
<dbReference type="AlphaFoldDB" id="A0A8A4TDQ3"/>